<dbReference type="Proteomes" id="UP000694941">
    <property type="component" value="Unplaced"/>
</dbReference>
<feature type="signal peptide" evidence="1">
    <location>
        <begin position="1"/>
        <end position="18"/>
    </location>
</feature>
<evidence type="ECO:0000313" key="3">
    <source>
        <dbReference type="RefSeq" id="XP_022241637.1"/>
    </source>
</evidence>
<evidence type="ECO:0000313" key="2">
    <source>
        <dbReference type="Proteomes" id="UP000694941"/>
    </source>
</evidence>
<evidence type="ECO:0000256" key="1">
    <source>
        <dbReference type="SAM" id="SignalP"/>
    </source>
</evidence>
<keyword evidence="1" id="KW-0732">Signal</keyword>
<proteinExistence type="predicted"/>
<sequence>MVLLLPFIVPMLIGRTLDVRKFQIGPNIYNEDDYKDIQDEDTTSTYHIIESPNELYNLLEIPLDVALYVKAGLIQTEVVSLGLDLLLKDIQQRKNTIYLCIIVKTRTVKRGLLSGASLLERWKELDPRVLGTHYCSSLEFGGRLLVLAQIQTNHPADFIQVKKMLTDNIGESGPFSDSIAENWLHLEESLKKQDLRGEVKLSMNSYSTSDTQSNIELPGDLLRLVKDFPSKVRENGIGDPMIMTLEPLTSIDSSFPDVRQEMKTEDLKLIISMFDDLRYTKSNLNNWIVKIDEPISENEEYAIAALLDQLNNLLDDFYQLISETTLYNVPDRKFLENTIYSYNIGLPFPNATYQLAYLRLKEHINVKCEAAFRAPIKTHLMADVFETVEHGTVTGGLEGCKDLCFDDVKCRSIGYGENLQKFDEQIGNWVEVKNLCWVYFRSTVTTSLKDNSELIFGDLFVYDRICYS</sequence>
<keyword evidence="2" id="KW-1185">Reference proteome</keyword>
<dbReference type="RefSeq" id="XP_022241637.1">
    <property type="nucleotide sequence ID" value="XM_022385929.1"/>
</dbReference>
<organism evidence="2 3">
    <name type="scientific">Limulus polyphemus</name>
    <name type="common">Atlantic horseshoe crab</name>
    <dbReference type="NCBI Taxonomy" id="6850"/>
    <lineage>
        <taxon>Eukaryota</taxon>
        <taxon>Metazoa</taxon>
        <taxon>Ecdysozoa</taxon>
        <taxon>Arthropoda</taxon>
        <taxon>Chelicerata</taxon>
        <taxon>Merostomata</taxon>
        <taxon>Xiphosura</taxon>
        <taxon>Limulidae</taxon>
        <taxon>Limulus</taxon>
    </lineage>
</organism>
<protein>
    <submittedName>
        <fullName evidence="3">Uncharacterized protein LOC111085766</fullName>
    </submittedName>
</protein>
<feature type="chain" id="PRO_5047041478" evidence="1">
    <location>
        <begin position="19"/>
        <end position="468"/>
    </location>
</feature>
<dbReference type="GeneID" id="111085766"/>
<name>A0ABM1SDD2_LIMPO</name>
<reference evidence="3" key="1">
    <citation type="submission" date="2025-08" db="UniProtKB">
        <authorList>
            <consortium name="RefSeq"/>
        </authorList>
    </citation>
    <scope>IDENTIFICATION</scope>
    <source>
        <tissue evidence="3">Muscle</tissue>
    </source>
</reference>
<gene>
    <name evidence="3" type="primary">LOC111085766</name>
</gene>
<accession>A0ABM1SDD2</accession>